<accession>A0ABR2G6G0</accession>
<feature type="transmembrane region" description="Helical" evidence="1">
    <location>
        <begin position="90"/>
        <end position="110"/>
    </location>
</feature>
<evidence type="ECO:0000313" key="2">
    <source>
        <dbReference type="EMBL" id="KAK8596176.1"/>
    </source>
</evidence>
<comment type="caution">
    <text evidence="2">The sequence shown here is derived from an EMBL/GenBank/DDBJ whole genome shotgun (WGS) entry which is preliminary data.</text>
</comment>
<gene>
    <name evidence="2" type="ORF">V6N12_064675</name>
</gene>
<keyword evidence="1" id="KW-0472">Membrane</keyword>
<organism evidence="2 3">
    <name type="scientific">Hibiscus sabdariffa</name>
    <name type="common">roselle</name>
    <dbReference type="NCBI Taxonomy" id="183260"/>
    <lineage>
        <taxon>Eukaryota</taxon>
        <taxon>Viridiplantae</taxon>
        <taxon>Streptophyta</taxon>
        <taxon>Embryophyta</taxon>
        <taxon>Tracheophyta</taxon>
        <taxon>Spermatophyta</taxon>
        <taxon>Magnoliopsida</taxon>
        <taxon>eudicotyledons</taxon>
        <taxon>Gunneridae</taxon>
        <taxon>Pentapetalae</taxon>
        <taxon>rosids</taxon>
        <taxon>malvids</taxon>
        <taxon>Malvales</taxon>
        <taxon>Malvaceae</taxon>
        <taxon>Malvoideae</taxon>
        <taxon>Hibiscus</taxon>
    </lineage>
</organism>
<name>A0ABR2G6G0_9ROSI</name>
<dbReference type="Proteomes" id="UP001472677">
    <property type="component" value="Unassembled WGS sequence"/>
</dbReference>
<sequence>MFFLRFSILSQLRPIIFHQVPQPETAGIDIEHQLVQPPSQPQFPSQLEPVVQNHQQWQNAIVGFCFSYALGVSLQFVIPGRSDHWLPLPRVSLSFIVLLVFIFILLAFFIHPKCTMISQALQKAALLLARCHDLLVLQ</sequence>
<reference evidence="2 3" key="1">
    <citation type="journal article" date="2024" name="G3 (Bethesda)">
        <title>Genome assembly of Hibiscus sabdariffa L. provides insights into metabolisms of medicinal natural products.</title>
        <authorList>
            <person name="Kim T."/>
        </authorList>
    </citation>
    <scope>NUCLEOTIDE SEQUENCE [LARGE SCALE GENOMIC DNA]</scope>
    <source>
        <strain evidence="2">TK-2024</strain>
        <tissue evidence="2">Old leaves</tissue>
    </source>
</reference>
<feature type="transmembrane region" description="Helical" evidence="1">
    <location>
        <begin position="60"/>
        <end position="78"/>
    </location>
</feature>
<dbReference type="PANTHER" id="PTHR34741">
    <property type="entry name" value="IMAP FAMILY MEMBER 1, PUTATIVE-RELATED"/>
    <property type="match status" value="1"/>
</dbReference>
<keyword evidence="3" id="KW-1185">Reference proteome</keyword>
<evidence type="ECO:0000256" key="1">
    <source>
        <dbReference type="SAM" id="Phobius"/>
    </source>
</evidence>
<dbReference type="EMBL" id="JBBPBM010000002">
    <property type="protein sequence ID" value="KAK8596176.1"/>
    <property type="molecule type" value="Genomic_DNA"/>
</dbReference>
<proteinExistence type="predicted"/>
<keyword evidence="1" id="KW-0812">Transmembrane</keyword>
<dbReference type="PANTHER" id="PTHR34741:SF1">
    <property type="entry name" value="PGG DOMAIN-CONTAINING PROTEIN"/>
    <property type="match status" value="1"/>
</dbReference>
<protein>
    <submittedName>
        <fullName evidence="2">Uncharacterized protein</fullName>
    </submittedName>
</protein>
<keyword evidence="1" id="KW-1133">Transmembrane helix</keyword>
<evidence type="ECO:0000313" key="3">
    <source>
        <dbReference type="Proteomes" id="UP001472677"/>
    </source>
</evidence>